<keyword evidence="14" id="KW-1185">Reference proteome</keyword>
<evidence type="ECO:0000256" key="1">
    <source>
        <dbReference type="ARBA" id="ARBA00001946"/>
    </source>
</evidence>
<evidence type="ECO:0000256" key="6">
    <source>
        <dbReference type="ARBA" id="ARBA00022723"/>
    </source>
</evidence>
<evidence type="ECO:0000256" key="2">
    <source>
        <dbReference type="ARBA" id="ARBA00001971"/>
    </source>
</evidence>
<gene>
    <name evidence="13" type="ORF">BJP25_12000</name>
</gene>
<dbReference type="GO" id="GO:0016020">
    <property type="term" value="C:membrane"/>
    <property type="evidence" value="ECO:0007669"/>
    <property type="project" value="InterPro"/>
</dbReference>
<dbReference type="GO" id="GO:0046983">
    <property type="term" value="F:protein dimerization activity"/>
    <property type="evidence" value="ECO:0007669"/>
    <property type="project" value="InterPro"/>
</dbReference>
<keyword evidence="9" id="KW-0408">Iron</keyword>
<dbReference type="GO" id="GO:0019826">
    <property type="term" value="F:oxygen sensor activity"/>
    <property type="evidence" value="ECO:0007669"/>
    <property type="project" value="UniProtKB-ARBA"/>
</dbReference>
<dbReference type="STRING" id="1193682.BJP25_12000"/>
<dbReference type="CDD" id="cd16917">
    <property type="entry name" value="HATPase_UhpB-NarQ-NarX-like"/>
    <property type="match status" value="1"/>
</dbReference>
<evidence type="ECO:0000256" key="10">
    <source>
        <dbReference type="ARBA" id="ARBA00023012"/>
    </source>
</evidence>
<evidence type="ECO:0000313" key="14">
    <source>
        <dbReference type="Proteomes" id="UP000186040"/>
    </source>
</evidence>
<evidence type="ECO:0000259" key="12">
    <source>
        <dbReference type="SMART" id="SM00387"/>
    </source>
</evidence>
<dbReference type="GO" id="GO:0070483">
    <property type="term" value="P:detection of hypoxia"/>
    <property type="evidence" value="ECO:0007669"/>
    <property type="project" value="UniProtKB-ARBA"/>
</dbReference>
<dbReference type="GO" id="GO:0000287">
    <property type="term" value="F:magnesium ion binding"/>
    <property type="evidence" value="ECO:0007669"/>
    <property type="project" value="UniProtKB-ARBA"/>
</dbReference>
<sequence length="551" mass="57293">MAEETSGAGRLLSGLRLDELLGEVHDRLGQVISARDNLQGLLDAVVAVGAGLELDSTLQRIVRAAVDLVDARFGALGVLGDGGGLARFVHEGIDAPTRSLMGHLPEGKGLLGLLIEHPEPIRVPDLRAHPASVGFPPNHPPMTCFLGVPVRVGGEVFGNLYLTDKRGAAEFTADDEAVVTALASAAGIAVENARLFELSCERERWLAATAEVNAALLGGADQEASLHLIAERACQLTGADCATILLTTDSGALTTAAAHGPAADRLAAADLAGVRELFRSVLAENRPRVVADLGATDACGPAVIVPLNAQGGVLAVARDKGGAPFASDRAPLLAGFAGQAAMALELAATQRAQRLLDVLADRDRIAQDLHDHVIQRLYATGMSLQGTLRRITDPAVRERVQTAVEQLDQTVREIRTSIFDLTAEEGDGLRRRLLDIVAEVTGAAGPVPAVTMSGAIDTLVPTQVADHAAAVLREALSNAVRHARASQIAVLAHAADTLTIEVRDNGVGIGDPTRRSGLANMVNRAEQCGGACEVTGTPGGGTTVRWRVPLG</sequence>
<proteinExistence type="predicted"/>
<dbReference type="GO" id="GO:0020037">
    <property type="term" value="F:heme binding"/>
    <property type="evidence" value="ECO:0007669"/>
    <property type="project" value="UniProtKB-ARBA"/>
</dbReference>
<evidence type="ECO:0000256" key="3">
    <source>
        <dbReference type="ARBA" id="ARBA00022490"/>
    </source>
</evidence>
<evidence type="ECO:0000256" key="5">
    <source>
        <dbReference type="ARBA" id="ARBA00022679"/>
    </source>
</evidence>
<dbReference type="InterPro" id="IPR011712">
    <property type="entry name" value="Sig_transdc_His_kin_sub3_dim/P"/>
</dbReference>
<keyword evidence="3" id="KW-0963">Cytoplasm</keyword>
<dbReference type="GO" id="GO:0070025">
    <property type="term" value="F:carbon monoxide binding"/>
    <property type="evidence" value="ECO:0007669"/>
    <property type="project" value="UniProtKB-ARBA"/>
</dbReference>
<dbReference type="Gene3D" id="3.30.565.10">
    <property type="entry name" value="Histidine kinase-like ATPase, C-terminal domain"/>
    <property type="match status" value="1"/>
</dbReference>
<evidence type="ECO:0000256" key="9">
    <source>
        <dbReference type="ARBA" id="ARBA00023004"/>
    </source>
</evidence>
<dbReference type="Gene3D" id="3.30.450.40">
    <property type="match status" value="2"/>
</dbReference>
<comment type="cofactor">
    <cofactor evidence="2">
        <name>heme</name>
        <dbReference type="ChEBI" id="CHEBI:30413"/>
    </cofactor>
</comment>
<organism evidence="13 14">
    <name type="scientific">Actinokineospora bangkokensis</name>
    <dbReference type="NCBI Taxonomy" id="1193682"/>
    <lineage>
        <taxon>Bacteria</taxon>
        <taxon>Bacillati</taxon>
        <taxon>Actinomycetota</taxon>
        <taxon>Actinomycetes</taxon>
        <taxon>Pseudonocardiales</taxon>
        <taxon>Pseudonocardiaceae</taxon>
        <taxon>Actinokineospora</taxon>
    </lineage>
</organism>
<comment type="cofactor">
    <cofactor evidence="1">
        <name>Mg(2+)</name>
        <dbReference type="ChEBI" id="CHEBI:18420"/>
    </cofactor>
</comment>
<dbReference type="SUPFAM" id="SSF55874">
    <property type="entry name" value="ATPase domain of HSP90 chaperone/DNA topoisomerase II/histidine kinase"/>
    <property type="match status" value="1"/>
</dbReference>
<dbReference type="Pfam" id="PF13492">
    <property type="entry name" value="GAF_3"/>
    <property type="match status" value="1"/>
</dbReference>
<dbReference type="Pfam" id="PF13185">
    <property type="entry name" value="GAF_2"/>
    <property type="match status" value="1"/>
</dbReference>
<keyword evidence="4" id="KW-0597">Phosphoprotein</keyword>
<name>A0A1Q9LQY9_9PSEU</name>
<evidence type="ECO:0000256" key="7">
    <source>
        <dbReference type="ARBA" id="ARBA00022777"/>
    </source>
</evidence>
<protein>
    <submittedName>
        <fullName evidence="13">Histidine kinase</fullName>
    </submittedName>
</protein>
<dbReference type="Gene3D" id="1.20.5.1930">
    <property type="match status" value="1"/>
</dbReference>
<keyword evidence="10" id="KW-0902">Two-component regulatory system</keyword>
<evidence type="ECO:0000313" key="13">
    <source>
        <dbReference type="EMBL" id="OLR94467.1"/>
    </source>
</evidence>
<feature type="domain" description="GAF" evidence="11">
    <location>
        <begin position="221"/>
        <end position="354"/>
    </location>
</feature>
<dbReference type="SMART" id="SM00065">
    <property type="entry name" value="GAF"/>
    <property type="match status" value="2"/>
</dbReference>
<evidence type="ECO:0000256" key="8">
    <source>
        <dbReference type="ARBA" id="ARBA00022842"/>
    </source>
</evidence>
<dbReference type="Pfam" id="PF07730">
    <property type="entry name" value="HisKA_3"/>
    <property type="match status" value="1"/>
</dbReference>
<keyword evidence="7 13" id="KW-0418">Kinase</keyword>
<evidence type="ECO:0000259" key="11">
    <source>
        <dbReference type="SMART" id="SM00065"/>
    </source>
</evidence>
<keyword evidence="8" id="KW-0460">Magnesium</keyword>
<dbReference type="PANTHER" id="PTHR24421:SF56">
    <property type="entry name" value="OXYGEN SENSOR HISTIDINE KINASE RESPONSE REGULATOR DOST"/>
    <property type="match status" value="1"/>
</dbReference>
<dbReference type="GO" id="GO:0000155">
    <property type="term" value="F:phosphorelay sensor kinase activity"/>
    <property type="evidence" value="ECO:0007669"/>
    <property type="project" value="InterPro"/>
</dbReference>
<dbReference type="InterPro" id="IPR036890">
    <property type="entry name" value="HATPase_C_sf"/>
</dbReference>
<keyword evidence="6" id="KW-0479">Metal-binding</keyword>
<feature type="domain" description="Histidine kinase/HSP90-like ATPase" evidence="12">
    <location>
        <begin position="463"/>
        <end position="551"/>
    </location>
</feature>
<dbReference type="Pfam" id="PF02518">
    <property type="entry name" value="HATPase_c"/>
    <property type="match status" value="1"/>
</dbReference>
<dbReference type="SMART" id="SM00387">
    <property type="entry name" value="HATPase_c"/>
    <property type="match status" value="1"/>
</dbReference>
<feature type="domain" description="GAF" evidence="11">
    <location>
        <begin position="53"/>
        <end position="200"/>
    </location>
</feature>
<dbReference type="InterPro" id="IPR003594">
    <property type="entry name" value="HATPase_dom"/>
</dbReference>
<dbReference type="OrthoDB" id="5241249at2"/>
<dbReference type="FunFam" id="3.30.450.40:FF:000052">
    <property type="entry name" value="Oxygen sensor histidine kinase response regulator DevS/DosS"/>
    <property type="match status" value="1"/>
</dbReference>
<dbReference type="GO" id="GO:0019825">
    <property type="term" value="F:oxygen binding"/>
    <property type="evidence" value="ECO:0007669"/>
    <property type="project" value="UniProtKB-ARBA"/>
</dbReference>
<evidence type="ECO:0000256" key="4">
    <source>
        <dbReference type="ARBA" id="ARBA00022553"/>
    </source>
</evidence>
<dbReference type="AlphaFoldDB" id="A0A1Q9LQY9"/>
<reference evidence="13 14" key="1">
    <citation type="submission" date="2016-10" db="EMBL/GenBank/DDBJ databases">
        <title>The Draft Genome Sequence of Actinokineospora bangkokensis 44EHWT reveals the biosynthetic pathway of antifungal compounds Thailandins with unusual extender unit butylmalonyl-CoA.</title>
        <authorList>
            <person name="Greule A."/>
            <person name="Intra B."/>
            <person name="Flemming S."/>
            <person name="Rommel M.G."/>
            <person name="Panbangred W."/>
            <person name="Bechthold A."/>
        </authorList>
    </citation>
    <scope>NUCLEOTIDE SEQUENCE [LARGE SCALE GENOMIC DNA]</scope>
    <source>
        <strain evidence="13 14">44EHW</strain>
    </source>
</reference>
<dbReference type="GO" id="GO:0005524">
    <property type="term" value="F:ATP binding"/>
    <property type="evidence" value="ECO:0007669"/>
    <property type="project" value="UniProtKB-ARBA"/>
</dbReference>
<dbReference type="InterPro" id="IPR003018">
    <property type="entry name" value="GAF"/>
</dbReference>
<comment type="caution">
    <text evidence="13">The sequence shown here is derived from an EMBL/GenBank/DDBJ whole genome shotgun (WGS) entry which is preliminary data.</text>
</comment>
<dbReference type="GO" id="GO:0070026">
    <property type="term" value="F:nitric oxide binding"/>
    <property type="evidence" value="ECO:0007669"/>
    <property type="project" value="UniProtKB-ARBA"/>
</dbReference>
<keyword evidence="5" id="KW-0808">Transferase</keyword>
<dbReference type="SUPFAM" id="SSF55781">
    <property type="entry name" value="GAF domain-like"/>
    <property type="match status" value="2"/>
</dbReference>
<dbReference type="InterPro" id="IPR029016">
    <property type="entry name" value="GAF-like_dom_sf"/>
</dbReference>
<accession>A0A1Q9LQY9</accession>
<dbReference type="RefSeq" id="WP_075973847.1">
    <property type="nucleotide sequence ID" value="NZ_MKQR01000007.1"/>
</dbReference>
<dbReference type="PANTHER" id="PTHR24421">
    <property type="entry name" value="NITRATE/NITRITE SENSOR PROTEIN NARX-RELATED"/>
    <property type="match status" value="1"/>
</dbReference>
<dbReference type="InterPro" id="IPR050482">
    <property type="entry name" value="Sensor_HK_TwoCompSys"/>
</dbReference>
<dbReference type="EMBL" id="MKQR01000007">
    <property type="protein sequence ID" value="OLR94467.1"/>
    <property type="molecule type" value="Genomic_DNA"/>
</dbReference>
<dbReference type="Proteomes" id="UP000186040">
    <property type="component" value="Unassembled WGS sequence"/>
</dbReference>